<protein>
    <submittedName>
        <fullName evidence="1">Uncharacterized protein</fullName>
    </submittedName>
</protein>
<dbReference type="EMBL" id="JAMZIH010000225">
    <property type="protein sequence ID" value="KAJ1679700.1"/>
    <property type="molecule type" value="Genomic_DNA"/>
</dbReference>
<name>A0ACC1HT02_9FUNG</name>
<proteinExistence type="predicted"/>
<sequence>MVSHYEPLTLPHPRTDYENGLVLEVSEANFENERSWFDGDMVYRGINMTKNAATATGHVVAQLVAEYLPEEWRDRLWEDNGGFANVAKLQREVGDSVRALSTPADFFPKTSASGTMDESTKPKPKPKSKPKQTKTQVASKNTRTLTSFFKKA</sequence>
<accession>A0ACC1HT02</accession>
<dbReference type="Proteomes" id="UP001145114">
    <property type="component" value="Unassembled WGS sequence"/>
</dbReference>
<organism evidence="1 2">
    <name type="scientific">Spiromyces aspiralis</name>
    <dbReference type="NCBI Taxonomy" id="68401"/>
    <lineage>
        <taxon>Eukaryota</taxon>
        <taxon>Fungi</taxon>
        <taxon>Fungi incertae sedis</taxon>
        <taxon>Zoopagomycota</taxon>
        <taxon>Kickxellomycotina</taxon>
        <taxon>Kickxellomycetes</taxon>
        <taxon>Kickxellales</taxon>
        <taxon>Kickxellaceae</taxon>
        <taxon>Spiromyces</taxon>
    </lineage>
</organism>
<keyword evidence="2" id="KW-1185">Reference proteome</keyword>
<reference evidence="1" key="1">
    <citation type="submission" date="2022-06" db="EMBL/GenBank/DDBJ databases">
        <title>Phylogenomic reconstructions and comparative analyses of Kickxellomycotina fungi.</title>
        <authorList>
            <person name="Reynolds N.K."/>
            <person name="Stajich J.E."/>
            <person name="Barry K."/>
            <person name="Grigoriev I.V."/>
            <person name="Crous P."/>
            <person name="Smith M.E."/>
        </authorList>
    </citation>
    <scope>NUCLEOTIDE SEQUENCE</scope>
    <source>
        <strain evidence="1">RSA 2271</strain>
    </source>
</reference>
<evidence type="ECO:0000313" key="1">
    <source>
        <dbReference type="EMBL" id="KAJ1679700.1"/>
    </source>
</evidence>
<gene>
    <name evidence="1" type="ORF">EV182_001513</name>
</gene>
<evidence type="ECO:0000313" key="2">
    <source>
        <dbReference type="Proteomes" id="UP001145114"/>
    </source>
</evidence>
<comment type="caution">
    <text evidence="1">The sequence shown here is derived from an EMBL/GenBank/DDBJ whole genome shotgun (WGS) entry which is preliminary data.</text>
</comment>